<dbReference type="PANTHER" id="PTHR43115:SF4">
    <property type="entry name" value="DEHYDROGENASE_REDUCTASE SDR FAMILY MEMBER 11"/>
    <property type="match status" value="1"/>
</dbReference>
<evidence type="ECO:0000256" key="2">
    <source>
        <dbReference type="ARBA" id="ARBA00023002"/>
    </source>
</evidence>
<dbReference type="EMBL" id="JARPUR010000003">
    <property type="protein sequence ID" value="KAK4879387.1"/>
    <property type="molecule type" value="Genomic_DNA"/>
</dbReference>
<dbReference type="InterPro" id="IPR036291">
    <property type="entry name" value="NAD(P)-bd_dom_sf"/>
</dbReference>
<proteinExistence type="inferred from homology"/>
<reference evidence="5" key="1">
    <citation type="submission" date="2023-01" db="EMBL/GenBank/DDBJ databases">
        <title>Key to firefly adult light organ development and bioluminescence: homeobox transcription factors regulate luciferase expression and transportation to peroxisome.</title>
        <authorList>
            <person name="Fu X."/>
        </authorList>
    </citation>
    <scope>NUCLEOTIDE SEQUENCE [LARGE SCALE GENOMIC DNA]</scope>
</reference>
<gene>
    <name evidence="4" type="ORF">RN001_007533</name>
</gene>
<organism evidence="4 5">
    <name type="scientific">Aquatica leii</name>
    <dbReference type="NCBI Taxonomy" id="1421715"/>
    <lineage>
        <taxon>Eukaryota</taxon>
        <taxon>Metazoa</taxon>
        <taxon>Ecdysozoa</taxon>
        <taxon>Arthropoda</taxon>
        <taxon>Hexapoda</taxon>
        <taxon>Insecta</taxon>
        <taxon>Pterygota</taxon>
        <taxon>Neoptera</taxon>
        <taxon>Endopterygota</taxon>
        <taxon>Coleoptera</taxon>
        <taxon>Polyphaga</taxon>
        <taxon>Elateriformia</taxon>
        <taxon>Elateroidea</taxon>
        <taxon>Lampyridae</taxon>
        <taxon>Luciolinae</taxon>
        <taxon>Aquatica</taxon>
    </lineage>
</organism>
<comment type="caution">
    <text evidence="4">The sequence shown here is derived from an EMBL/GenBank/DDBJ whole genome shotgun (WGS) entry which is preliminary data.</text>
</comment>
<dbReference type="Gene3D" id="3.40.50.720">
    <property type="entry name" value="NAD(P)-binding Rossmann-like Domain"/>
    <property type="match status" value="1"/>
</dbReference>
<dbReference type="PANTHER" id="PTHR43115">
    <property type="entry name" value="DEHYDROGENASE/REDUCTASE SDR FAMILY MEMBER 11"/>
    <property type="match status" value="1"/>
</dbReference>
<protein>
    <recommendedName>
        <fullName evidence="6">Dehydrogenase/reductase SDR family member 11</fullName>
    </recommendedName>
</protein>
<dbReference type="PRINTS" id="PR00081">
    <property type="entry name" value="GDHRDH"/>
</dbReference>
<dbReference type="PRINTS" id="PR00080">
    <property type="entry name" value="SDRFAMILY"/>
</dbReference>
<dbReference type="InterPro" id="IPR020904">
    <property type="entry name" value="Sc_DH/Rdtase_CS"/>
</dbReference>
<evidence type="ECO:0000313" key="5">
    <source>
        <dbReference type="Proteomes" id="UP001353858"/>
    </source>
</evidence>
<dbReference type="SUPFAM" id="SSF51735">
    <property type="entry name" value="NAD(P)-binding Rossmann-fold domains"/>
    <property type="match status" value="1"/>
</dbReference>
<evidence type="ECO:0000256" key="3">
    <source>
        <dbReference type="RuleBase" id="RU000363"/>
    </source>
</evidence>
<keyword evidence="2" id="KW-0560">Oxidoreductase</keyword>
<accession>A0AAN7P8G1</accession>
<name>A0AAN7P8G1_9COLE</name>
<dbReference type="FunFam" id="3.40.50.720:FF:000047">
    <property type="entry name" value="NADP-dependent L-serine/L-allo-threonine dehydrogenase"/>
    <property type="match status" value="1"/>
</dbReference>
<dbReference type="Pfam" id="PF00106">
    <property type="entry name" value="adh_short"/>
    <property type="match status" value="1"/>
</dbReference>
<evidence type="ECO:0000256" key="1">
    <source>
        <dbReference type="ARBA" id="ARBA00006484"/>
    </source>
</evidence>
<evidence type="ECO:0008006" key="6">
    <source>
        <dbReference type="Google" id="ProtNLM"/>
    </source>
</evidence>
<dbReference type="Proteomes" id="UP001353858">
    <property type="component" value="Unassembled WGS sequence"/>
</dbReference>
<dbReference type="GO" id="GO:0016616">
    <property type="term" value="F:oxidoreductase activity, acting on the CH-OH group of donors, NAD or NADP as acceptor"/>
    <property type="evidence" value="ECO:0007669"/>
    <property type="project" value="UniProtKB-ARBA"/>
</dbReference>
<keyword evidence="5" id="KW-1185">Reference proteome</keyword>
<dbReference type="AlphaFoldDB" id="A0AAN7P8G1"/>
<dbReference type="InterPro" id="IPR002347">
    <property type="entry name" value="SDR_fam"/>
</dbReference>
<sequence>MERWQQKVAVVTGASSGIGAAVCKELVECGLKVVGIARRKEKIEKLAETLKSKRGKLYAVKADITKEKDILEAFDWITNNIGPVNILINNAGVFKTADLLDGKTESWKLILDTNLMGLCIATREAAKIMTENNIDGHIVHINSLSGHYVPHNFKVSLYGASKSGVTFVTEALRLELNEIKSKIRITSLSPGTVKTEILTESGMPSSLFSTIPCLEPKDVAEAICYVLGTPPHVQVHELTIRPVGESF</sequence>
<comment type="similarity">
    <text evidence="1 3">Belongs to the short-chain dehydrogenases/reductases (SDR) family.</text>
</comment>
<evidence type="ECO:0000313" key="4">
    <source>
        <dbReference type="EMBL" id="KAK4879387.1"/>
    </source>
</evidence>
<dbReference type="PROSITE" id="PS00061">
    <property type="entry name" value="ADH_SHORT"/>
    <property type="match status" value="1"/>
</dbReference>